<reference evidence="3 4" key="1">
    <citation type="submission" date="2024-03" db="EMBL/GenBank/DDBJ databases">
        <title>Human intestinal bacterial collection.</title>
        <authorList>
            <person name="Pauvert C."/>
            <person name="Hitch T.C.A."/>
            <person name="Clavel T."/>
        </authorList>
    </citation>
    <scope>NUCLEOTIDE SEQUENCE [LARGE SCALE GENOMIC DNA]</scope>
    <source>
        <strain evidence="3 4">CLA-SR-H024</strain>
    </source>
</reference>
<sequence>MEVRVGQRLKINKVEEGNSMLQRRLLDFGLMEGAVITIQQILPFEGPCILEYEGTVIGMRKRDMKILQMERV</sequence>
<dbReference type="InterPro" id="IPR008988">
    <property type="entry name" value="Transcriptional_repressor_C"/>
</dbReference>
<dbReference type="InterPro" id="IPR038157">
    <property type="entry name" value="FeoA_core_dom"/>
</dbReference>
<evidence type="ECO:0000313" key="3">
    <source>
        <dbReference type="EMBL" id="MEQ2465076.1"/>
    </source>
</evidence>
<keyword evidence="1" id="KW-0408">Iron</keyword>
<dbReference type="Proteomes" id="UP001465426">
    <property type="component" value="Unassembled WGS sequence"/>
</dbReference>
<dbReference type="PANTHER" id="PTHR42954:SF1">
    <property type="entry name" value="FERROUS IRON TRANSPORTER FEOA DOMAIN-CONTAINING PROTEIN"/>
    <property type="match status" value="1"/>
</dbReference>
<evidence type="ECO:0000259" key="2">
    <source>
        <dbReference type="SMART" id="SM00899"/>
    </source>
</evidence>
<dbReference type="Pfam" id="PF04023">
    <property type="entry name" value="FeoA"/>
    <property type="match status" value="1"/>
</dbReference>
<organism evidence="3 4">
    <name type="scientific">Niallia hominis</name>
    <dbReference type="NCBI Taxonomy" id="3133173"/>
    <lineage>
        <taxon>Bacteria</taxon>
        <taxon>Bacillati</taxon>
        <taxon>Bacillota</taxon>
        <taxon>Bacilli</taxon>
        <taxon>Bacillales</taxon>
        <taxon>Bacillaceae</taxon>
        <taxon>Niallia</taxon>
    </lineage>
</organism>
<dbReference type="SUPFAM" id="SSF50037">
    <property type="entry name" value="C-terminal domain of transcriptional repressors"/>
    <property type="match status" value="1"/>
</dbReference>
<accession>A0ABV1EVG6</accession>
<evidence type="ECO:0000313" key="4">
    <source>
        <dbReference type="Proteomes" id="UP001465426"/>
    </source>
</evidence>
<dbReference type="RefSeq" id="WP_031535687.1">
    <property type="nucleotide sequence ID" value="NZ_JBBMFN010000007.1"/>
</dbReference>
<dbReference type="Gene3D" id="2.30.30.90">
    <property type="match status" value="1"/>
</dbReference>
<dbReference type="InterPro" id="IPR007167">
    <property type="entry name" value="Fe-transptr_FeoA-like"/>
</dbReference>
<dbReference type="InterPro" id="IPR052713">
    <property type="entry name" value="FeoA"/>
</dbReference>
<protein>
    <submittedName>
        <fullName evidence="3">FeoA family protein</fullName>
    </submittedName>
</protein>
<name>A0ABV1EVG6_9BACI</name>
<proteinExistence type="predicted"/>
<dbReference type="SMART" id="SM00899">
    <property type="entry name" value="FeoA"/>
    <property type="match status" value="1"/>
</dbReference>
<keyword evidence="4" id="KW-1185">Reference proteome</keyword>
<dbReference type="EMBL" id="JBBMFN010000007">
    <property type="protein sequence ID" value="MEQ2465076.1"/>
    <property type="molecule type" value="Genomic_DNA"/>
</dbReference>
<gene>
    <name evidence="3" type="ORF">WMO63_05240</name>
</gene>
<comment type="caution">
    <text evidence="3">The sequence shown here is derived from an EMBL/GenBank/DDBJ whole genome shotgun (WGS) entry which is preliminary data.</text>
</comment>
<evidence type="ECO:0000256" key="1">
    <source>
        <dbReference type="ARBA" id="ARBA00023004"/>
    </source>
</evidence>
<dbReference type="PANTHER" id="PTHR42954">
    <property type="entry name" value="FE(2+) TRANSPORT PROTEIN A"/>
    <property type="match status" value="1"/>
</dbReference>
<feature type="domain" description="Ferrous iron transporter FeoA-like" evidence="2">
    <location>
        <begin position="1"/>
        <end position="71"/>
    </location>
</feature>